<evidence type="ECO:0000313" key="1">
    <source>
        <dbReference type="EMBL" id="CAF2952833.1"/>
    </source>
</evidence>
<accession>A0A7R8CWG8</accession>
<name>A0A7R8CWG8_LEPSM</name>
<protein>
    <submittedName>
        <fullName evidence="1">(salmon louse) hypothetical protein</fullName>
    </submittedName>
</protein>
<dbReference type="EMBL" id="HG994584">
    <property type="protein sequence ID" value="CAF2952833.1"/>
    <property type="molecule type" value="Genomic_DNA"/>
</dbReference>
<evidence type="ECO:0000313" key="2">
    <source>
        <dbReference type="Proteomes" id="UP000675881"/>
    </source>
</evidence>
<organism evidence="1 2">
    <name type="scientific">Lepeophtheirus salmonis</name>
    <name type="common">Salmon louse</name>
    <name type="synonym">Caligus salmonis</name>
    <dbReference type="NCBI Taxonomy" id="72036"/>
    <lineage>
        <taxon>Eukaryota</taxon>
        <taxon>Metazoa</taxon>
        <taxon>Ecdysozoa</taxon>
        <taxon>Arthropoda</taxon>
        <taxon>Crustacea</taxon>
        <taxon>Multicrustacea</taxon>
        <taxon>Hexanauplia</taxon>
        <taxon>Copepoda</taxon>
        <taxon>Siphonostomatoida</taxon>
        <taxon>Caligidae</taxon>
        <taxon>Lepeophtheirus</taxon>
    </lineage>
</organism>
<keyword evidence="2" id="KW-1185">Reference proteome</keyword>
<proteinExistence type="predicted"/>
<sequence length="305" mass="34234">MTGNQFKILAIEAHSSPIKTSKRTGSGNPLCPVKIVFKCSKTDITFVPTLITLTKNHSFCLLRDYSCINEEEGLTKGIAAVLEKECPELLTHCDGMDDYSLQEVSRLQRQKEELELYLKTNTTSTTNIDSLNENLHDIFNHSGILRDSLRIQWLPSDDIIGQSLNVYFTFKSCPTAVIHFNAAVVNKKGSCFLDFADSAFQLSASTKDNDDFNDSIYIDDTFGWGIVFSFGTNPAITFKWGIVLNNTLLCESVYSLEFNEIGKAKAMEFSFPEEIIMGQAKCIVKRGQGIYNVKYRPDLDLLIPE</sequence>
<gene>
    <name evidence="1" type="ORF">LSAA_9418</name>
</gene>
<dbReference type="Proteomes" id="UP000675881">
    <property type="component" value="Chromosome 5"/>
</dbReference>
<reference evidence="1" key="1">
    <citation type="submission" date="2021-02" db="EMBL/GenBank/DDBJ databases">
        <authorList>
            <person name="Bekaert M."/>
        </authorList>
    </citation>
    <scope>NUCLEOTIDE SEQUENCE</scope>
    <source>
        <strain evidence="1">IoA-00</strain>
    </source>
</reference>
<dbReference type="AlphaFoldDB" id="A0A7R8CWG8"/>